<feature type="compositionally biased region" description="Acidic residues" evidence="1">
    <location>
        <begin position="30"/>
        <end position="40"/>
    </location>
</feature>
<organism evidence="2">
    <name type="scientific">Tanacetum cinerariifolium</name>
    <name type="common">Dalmatian daisy</name>
    <name type="synonym">Chrysanthemum cinerariifolium</name>
    <dbReference type="NCBI Taxonomy" id="118510"/>
    <lineage>
        <taxon>Eukaryota</taxon>
        <taxon>Viridiplantae</taxon>
        <taxon>Streptophyta</taxon>
        <taxon>Embryophyta</taxon>
        <taxon>Tracheophyta</taxon>
        <taxon>Spermatophyta</taxon>
        <taxon>Magnoliopsida</taxon>
        <taxon>eudicotyledons</taxon>
        <taxon>Gunneridae</taxon>
        <taxon>Pentapetalae</taxon>
        <taxon>asterids</taxon>
        <taxon>campanulids</taxon>
        <taxon>Asterales</taxon>
        <taxon>Asteraceae</taxon>
        <taxon>Asteroideae</taxon>
        <taxon>Anthemideae</taxon>
        <taxon>Anthemidinae</taxon>
        <taxon>Tanacetum</taxon>
    </lineage>
</organism>
<dbReference type="AlphaFoldDB" id="A0A6L2LGR8"/>
<feature type="compositionally biased region" description="Polar residues" evidence="1">
    <location>
        <begin position="12"/>
        <end position="25"/>
    </location>
</feature>
<comment type="caution">
    <text evidence="2">The sequence shown here is derived from an EMBL/GenBank/DDBJ whole genome shotgun (WGS) entry which is preliminary data.</text>
</comment>
<evidence type="ECO:0000256" key="1">
    <source>
        <dbReference type="SAM" id="MobiDB-lite"/>
    </source>
</evidence>
<evidence type="ECO:0000313" key="2">
    <source>
        <dbReference type="EMBL" id="GEU61006.1"/>
    </source>
</evidence>
<gene>
    <name evidence="2" type="ORF">Tci_032984</name>
</gene>
<reference evidence="2" key="1">
    <citation type="journal article" date="2019" name="Sci. Rep.">
        <title>Draft genome of Tanacetum cinerariifolium, the natural source of mosquito coil.</title>
        <authorList>
            <person name="Yamashiro T."/>
            <person name="Shiraishi A."/>
            <person name="Satake H."/>
            <person name="Nakayama K."/>
        </authorList>
    </citation>
    <scope>NUCLEOTIDE SEQUENCE</scope>
</reference>
<protein>
    <recommendedName>
        <fullName evidence="3">Reverse transcriptase domain-containing protein</fullName>
    </recommendedName>
</protein>
<sequence length="294" mass="33214">MFEEVHRRKQAANLSTHIPNPSRHFNSICYDDDGDDDDEEKTIPLRDIISQLPSSIVITTSSSVLPIENPEDSLITRNEELSTIPKKESDEFIKSSVKDLVPIPSESEDTSGSDSECDLPLCNDFSPINVLEVKSLTFSNPLFNLNDEFTYSDDESLSDEDVLKDNVLIYSNPLFEFVDEYITSDVNPLFNEGGDIDEINAFDIPLDFKDGYYDSEGDVLYLESLLSDDNTLNIPPEVFLDHDPRSLSDINDLKIMVKVFDRGISKKNFLQNIAGGISSEWNFHVLQCLSKHLE</sequence>
<proteinExistence type="predicted"/>
<evidence type="ECO:0008006" key="3">
    <source>
        <dbReference type="Google" id="ProtNLM"/>
    </source>
</evidence>
<accession>A0A6L2LGR8</accession>
<name>A0A6L2LGR8_TANCI</name>
<dbReference type="EMBL" id="BKCJ010004432">
    <property type="protein sequence ID" value="GEU61006.1"/>
    <property type="molecule type" value="Genomic_DNA"/>
</dbReference>
<feature type="region of interest" description="Disordered" evidence="1">
    <location>
        <begin position="1"/>
        <end position="40"/>
    </location>
</feature>